<organism evidence="3 4">
    <name type="scientific">Fonsecaea monophora</name>
    <dbReference type="NCBI Taxonomy" id="254056"/>
    <lineage>
        <taxon>Eukaryota</taxon>
        <taxon>Fungi</taxon>
        <taxon>Dikarya</taxon>
        <taxon>Ascomycota</taxon>
        <taxon>Pezizomycotina</taxon>
        <taxon>Eurotiomycetes</taxon>
        <taxon>Chaetothyriomycetidae</taxon>
        <taxon>Chaetothyriales</taxon>
        <taxon>Herpotrichiellaceae</taxon>
        <taxon>Fonsecaea</taxon>
    </lineage>
</organism>
<dbReference type="GO" id="GO:0004806">
    <property type="term" value="F:triacylglycerol lipase activity"/>
    <property type="evidence" value="ECO:0007669"/>
    <property type="project" value="TreeGrafter"/>
</dbReference>
<proteinExistence type="inferred from homology"/>
<dbReference type="InterPro" id="IPR002347">
    <property type="entry name" value="SDR_fam"/>
</dbReference>
<evidence type="ECO:0000313" key="4">
    <source>
        <dbReference type="Proteomes" id="UP000077002"/>
    </source>
</evidence>
<dbReference type="AlphaFoldDB" id="A0A177F9H8"/>
<protein>
    <submittedName>
        <fullName evidence="3">Uncharacterized protein</fullName>
    </submittedName>
</protein>
<dbReference type="GO" id="GO:0005783">
    <property type="term" value="C:endoplasmic reticulum"/>
    <property type="evidence" value="ECO:0007669"/>
    <property type="project" value="TreeGrafter"/>
</dbReference>
<accession>A0A177F9H8</accession>
<dbReference type="GO" id="GO:0000140">
    <property type="term" value="F:acylglycerone-phosphate reductase (NADP+) activity"/>
    <property type="evidence" value="ECO:0007669"/>
    <property type="project" value="TreeGrafter"/>
</dbReference>
<gene>
    <name evidence="3" type="ORF">AYO21_04972</name>
</gene>
<dbReference type="GeneID" id="34600140"/>
<dbReference type="PANTHER" id="PTHR44169:SF3">
    <property type="entry name" value="SHORT-CHAIN DEHYDROGENASE SRDE"/>
    <property type="match status" value="1"/>
</dbReference>
<keyword evidence="2" id="KW-0560">Oxidoreductase</keyword>
<dbReference type="Proteomes" id="UP000077002">
    <property type="component" value="Unassembled WGS sequence"/>
</dbReference>
<dbReference type="EMBL" id="LVKK01000029">
    <property type="protein sequence ID" value="OAG40895.1"/>
    <property type="molecule type" value="Genomic_DNA"/>
</dbReference>
<reference evidence="3 4" key="1">
    <citation type="submission" date="2016-03" db="EMBL/GenBank/DDBJ databases">
        <title>Draft genome sequence of the Fonsecaea monophora CBS 269.37.</title>
        <authorList>
            <person name="Bombassaro A."/>
            <person name="Vinicius W.A."/>
            <person name="De Hoog S."/>
            <person name="Sun J."/>
            <person name="Souza E.M."/>
            <person name="Raittz R.T."/>
            <person name="Costa F."/>
            <person name="Leao A.C."/>
            <person name="Tadra-Sfeir M.Z."/>
            <person name="Baura V."/>
            <person name="Balsanelli E."/>
            <person name="Pedrosa F.O."/>
            <person name="Moreno L.F."/>
            <person name="Steffens M.B."/>
            <person name="Xi L."/>
            <person name="Bocca A.L."/>
            <person name="Felipe M.S."/>
            <person name="Teixeira M."/>
            <person name="Telles Filho F.Q."/>
            <person name="Azevedo C.M."/>
            <person name="Gomes R."/>
            <person name="Vicente V.A."/>
        </authorList>
    </citation>
    <scope>NUCLEOTIDE SEQUENCE [LARGE SCALE GENOMIC DNA]</scope>
    <source>
        <strain evidence="3 4">CBS 269.37</strain>
    </source>
</reference>
<dbReference type="RefSeq" id="XP_022512847.1">
    <property type="nucleotide sequence ID" value="XM_022654943.1"/>
</dbReference>
<dbReference type="Gene3D" id="3.40.50.720">
    <property type="entry name" value="NAD(P)-binding Rossmann-like Domain"/>
    <property type="match status" value="1"/>
</dbReference>
<dbReference type="Pfam" id="PF00106">
    <property type="entry name" value="adh_short"/>
    <property type="match status" value="1"/>
</dbReference>
<dbReference type="InterPro" id="IPR036291">
    <property type="entry name" value="NAD(P)-bd_dom_sf"/>
</dbReference>
<comment type="caution">
    <text evidence="3">The sequence shown here is derived from an EMBL/GenBank/DDBJ whole genome shotgun (WGS) entry which is preliminary data.</text>
</comment>
<evidence type="ECO:0000313" key="3">
    <source>
        <dbReference type="EMBL" id="OAG40895.1"/>
    </source>
</evidence>
<dbReference type="OrthoDB" id="4159949at2759"/>
<sequence>MDVTVDSSIEATVAQVTKVTSGTLYFLVNNAGRGLTSPLLYVDLIMVREVFDLNLLSALYVTQKFAPCLVGTKIKVINIGSIGGSVVTPYTGNFIGTDNISGLSDNARYTLHPPRSNDDADELSNWKGNQSDNISPPFLALSFGKHMYSPQGWIAGSSNDSDICDIQLAKDYTSGVSRRYFRIDVNPTAHSPRLTVISRNPIQIHDDGHSVILSRGESLEIGTAVTVDLGEATLRAWRPILSHREELDYRRNAEEFSRAFLHALPRFPISLNVPEGSTFDLRLGNNGTVFRRVRDGHGGVGGFVTVLGFFWEYNSQKIFAAKVPHFKASDPSSVVRKRWES</sequence>
<dbReference type="GO" id="GO:0019433">
    <property type="term" value="P:triglyceride catabolic process"/>
    <property type="evidence" value="ECO:0007669"/>
    <property type="project" value="TreeGrafter"/>
</dbReference>
<dbReference type="GO" id="GO:0005811">
    <property type="term" value="C:lipid droplet"/>
    <property type="evidence" value="ECO:0007669"/>
    <property type="project" value="TreeGrafter"/>
</dbReference>
<dbReference type="PANTHER" id="PTHR44169">
    <property type="entry name" value="NADPH-DEPENDENT 1-ACYLDIHYDROXYACETONE PHOSPHATE REDUCTASE"/>
    <property type="match status" value="1"/>
</dbReference>
<name>A0A177F9H8_9EURO</name>
<comment type="similarity">
    <text evidence="1">Belongs to the short-chain dehydrogenases/reductases (SDR) family.</text>
</comment>
<dbReference type="GO" id="GO:0006654">
    <property type="term" value="P:phosphatidic acid biosynthetic process"/>
    <property type="evidence" value="ECO:0007669"/>
    <property type="project" value="TreeGrafter"/>
</dbReference>
<evidence type="ECO:0000256" key="1">
    <source>
        <dbReference type="ARBA" id="ARBA00006484"/>
    </source>
</evidence>
<evidence type="ECO:0000256" key="2">
    <source>
        <dbReference type="ARBA" id="ARBA00023002"/>
    </source>
</evidence>
<dbReference type="SUPFAM" id="SSF51735">
    <property type="entry name" value="NAD(P)-binding Rossmann-fold domains"/>
    <property type="match status" value="1"/>
</dbReference>
<keyword evidence="4" id="KW-1185">Reference proteome</keyword>